<dbReference type="EMBL" id="CAMXCS010000007">
    <property type="protein sequence ID" value="CAI3955735.1"/>
    <property type="molecule type" value="Genomic_DNA"/>
</dbReference>
<dbReference type="Proteomes" id="UP001154255">
    <property type="component" value="Unassembled WGS sequence"/>
</dbReference>
<keyword evidence="4" id="KW-1185">Reference proteome</keyword>
<protein>
    <submittedName>
        <fullName evidence="1">Uncharacterized protein</fullName>
    </submittedName>
</protein>
<dbReference type="Pfam" id="PF20321">
    <property type="entry name" value="DUF6616"/>
    <property type="match status" value="1"/>
</dbReference>
<dbReference type="RefSeq" id="WP_271790405.1">
    <property type="nucleotide sequence ID" value="NZ_CAMXCJ010000008.1"/>
</dbReference>
<proteinExistence type="predicted"/>
<evidence type="ECO:0000313" key="3">
    <source>
        <dbReference type="Proteomes" id="UP001154255"/>
    </source>
</evidence>
<dbReference type="InterPro" id="IPR046724">
    <property type="entry name" value="DUF6616"/>
</dbReference>
<accession>A0A9W4XDX5</accession>
<dbReference type="EMBL" id="CAMXCM010000007">
    <property type="protein sequence ID" value="CAI3954406.1"/>
    <property type="molecule type" value="Genomic_DNA"/>
</dbReference>
<evidence type="ECO:0000313" key="1">
    <source>
        <dbReference type="EMBL" id="CAI3954406.1"/>
    </source>
</evidence>
<organism evidence="1 3">
    <name type="scientific">Commensalibacter communis</name>
    <dbReference type="NCBI Taxonomy" id="2972786"/>
    <lineage>
        <taxon>Bacteria</taxon>
        <taxon>Pseudomonadati</taxon>
        <taxon>Pseudomonadota</taxon>
        <taxon>Alphaproteobacteria</taxon>
        <taxon>Acetobacterales</taxon>
        <taxon>Acetobacteraceae</taxon>
    </lineage>
</organism>
<evidence type="ECO:0000313" key="2">
    <source>
        <dbReference type="EMBL" id="CAI3955735.1"/>
    </source>
</evidence>
<name>A0A9W4XDX5_9PROT</name>
<comment type="caution">
    <text evidence="1">The sequence shown here is derived from an EMBL/GenBank/DDBJ whole genome shotgun (WGS) entry which is preliminary data.</text>
</comment>
<gene>
    <name evidence="2" type="ORF">R53529_LOCUS1982</name>
    <name evidence="1" type="ORF">R53530_LOCUS2030</name>
</gene>
<reference evidence="1" key="1">
    <citation type="submission" date="2022-10" db="EMBL/GenBank/DDBJ databases">
        <authorList>
            <person name="Botero Cardona J."/>
        </authorList>
    </citation>
    <scope>NUCLEOTIDE SEQUENCE</scope>
    <source>
        <strain evidence="1">LMG 31819</strain>
        <strain evidence="2">R-53529</strain>
    </source>
</reference>
<dbReference type="Proteomes" id="UP001154259">
    <property type="component" value="Unassembled WGS sequence"/>
</dbReference>
<sequence length="117" mass="13137">MAYVMTQVFSPKEKWGKLTKSVKEQILQRMIVNLSSLAGGNLVRLIAAGQIDGGIPRVVDSEFYVVWSVELNEMSKHIAQHLRESEWNEYFDVVNVGGRALSVPEFADVVLADLERS</sequence>
<dbReference type="AlphaFoldDB" id="A0A9W4XDX5"/>
<evidence type="ECO:0000313" key="4">
    <source>
        <dbReference type="Proteomes" id="UP001154259"/>
    </source>
</evidence>